<dbReference type="AlphaFoldDB" id="A0A1Q9LR88"/>
<gene>
    <name evidence="2" type="ORF">BJP25_12330</name>
</gene>
<comment type="caution">
    <text evidence="2">The sequence shown here is derived from an EMBL/GenBank/DDBJ whole genome shotgun (WGS) entry which is preliminary data.</text>
</comment>
<proteinExistence type="predicted"/>
<accession>A0A1Q9LR88</accession>
<keyword evidence="3" id="KW-1185">Reference proteome</keyword>
<feature type="compositionally biased region" description="Low complexity" evidence="1">
    <location>
        <begin position="57"/>
        <end position="73"/>
    </location>
</feature>
<organism evidence="2 3">
    <name type="scientific">Actinokineospora bangkokensis</name>
    <dbReference type="NCBI Taxonomy" id="1193682"/>
    <lineage>
        <taxon>Bacteria</taxon>
        <taxon>Bacillati</taxon>
        <taxon>Actinomycetota</taxon>
        <taxon>Actinomycetes</taxon>
        <taxon>Pseudonocardiales</taxon>
        <taxon>Pseudonocardiaceae</taxon>
        <taxon>Actinokineospora</taxon>
    </lineage>
</organism>
<dbReference type="RefSeq" id="WP_075973901.1">
    <property type="nucleotide sequence ID" value="NZ_MKQR01000007.1"/>
</dbReference>
<dbReference type="OrthoDB" id="9991860at2"/>
<dbReference type="Proteomes" id="UP000186040">
    <property type="component" value="Unassembled WGS sequence"/>
</dbReference>
<feature type="compositionally biased region" description="Low complexity" evidence="1">
    <location>
        <begin position="35"/>
        <end position="47"/>
    </location>
</feature>
<feature type="region of interest" description="Disordered" evidence="1">
    <location>
        <begin position="25"/>
        <end position="81"/>
    </location>
</feature>
<evidence type="ECO:0000256" key="1">
    <source>
        <dbReference type="SAM" id="MobiDB-lite"/>
    </source>
</evidence>
<reference evidence="2 3" key="1">
    <citation type="submission" date="2016-10" db="EMBL/GenBank/DDBJ databases">
        <title>The Draft Genome Sequence of Actinokineospora bangkokensis 44EHWT reveals the biosynthetic pathway of antifungal compounds Thailandins with unusual extender unit butylmalonyl-CoA.</title>
        <authorList>
            <person name="Greule A."/>
            <person name="Intra B."/>
            <person name="Flemming S."/>
            <person name="Rommel M.G."/>
            <person name="Panbangred W."/>
            <person name="Bechthold A."/>
        </authorList>
    </citation>
    <scope>NUCLEOTIDE SEQUENCE [LARGE SCALE GENOMIC DNA]</scope>
    <source>
        <strain evidence="2 3">44EHW</strain>
    </source>
</reference>
<evidence type="ECO:0000313" key="3">
    <source>
        <dbReference type="Proteomes" id="UP000186040"/>
    </source>
</evidence>
<name>A0A1Q9LR88_9PSEU</name>
<sequence>MASQTVMSTPIFDELLREMRAGAVEVATDRGSEDTTSTPATAAAAPPAAGPPPAPAPAHAAPATAQAPEAAPTSGRRRKPE</sequence>
<evidence type="ECO:0000313" key="2">
    <source>
        <dbReference type="EMBL" id="OLR94523.1"/>
    </source>
</evidence>
<protein>
    <submittedName>
        <fullName evidence="2">Uncharacterized protein</fullName>
    </submittedName>
</protein>
<dbReference type="STRING" id="1193682.BJP25_12330"/>
<dbReference type="EMBL" id="MKQR01000007">
    <property type="protein sequence ID" value="OLR94523.1"/>
    <property type="molecule type" value="Genomic_DNA"/>
</dbReference>